<evidence type="ECO:0000256" key="2">
    <source>
        <dbReference type="SAM" id="Phobius"/>
    </source>
</evidence>
<evidence type="ECO:0000313" key="3">
    <source>
        <dbReference type="EMBL" id="MBD2293324.1"/>
    </source>
</evidence>
<name>A0A926WGE1_9NOST</name>
<evidence type="ECO:0000256" key="1">
    <source>
        <dbReference type="SAM" id="MobiDB-lite"/>
    </source>
</evidence>
<feature type="transmembrane region" description="Helical" evidence="2">
    <location>
        <begin position="130"/>
        <end position="151"/>
    </location>
</feature>
<keyword evidence="4" id="KW-1185">Reference proteome</keyword>
<gene>
    <name evidence="3" type="ORF">H6G06_07445</name>
</gene>
<feature type="compositionally biased region" description="Polar residues" evidence="1">
    <location>
        <begin position="1"/>
        <end position="14"/>
    </location>
</feature>
<protein>
    <submittedName>
        <fullName evidence="3">Transcriptional regulator</fullName>
    </submittedName>
</protein>
<dbReference type="EMBL" id="JACJQU010000003">
    <property type="protein sequence ID" value="MBD2293324.1"/>
    <property type="molecule type" value="Genomic_DNA"/>
</dbReference>
<comment type="caution">
    <text evidence="3">The sequence shown here is derived from an EMBL/GenBank/DDBJ whole genome shotgun (WGS) entry which is preliminary data.</text>
</comment>
<keyword evidence="2" id="KW-1133">Transmembrane helix</keyword>
<accession>A0A926WGE1</accession>
<keyword evidence="2" id="KW-0812">Transmembrane</keyword>
<dbReference type="Proteomes" id="UP000662185">
    <property type="component" value="Unassembled WGS sequence"/>
</dbReference>
<dbReference type="RefSeq" id="WP_190558633.1">
    <property type="nucleotide sequence ID" value="NZ_JACJQU010000003.1"/>
</dbReference>
<organism evidence="3 4">
    <name type="scientific">Anabaena sphaerica FACHB-251</name>
    <dbReference type="NCBI Taxonomy" id="2692883"/>
    <lineage>
        <taxon>Bacteria</taxon>
        <taxon>Bacillati</taxon>
        <taxon>Cyanobacteriota</taxon>
        <taxon>Cyanophyceae</taxon>
        <taxon>Nostocales</taxon>
        <taxon>Nostocaceae</taxon>
        <taxon>Anabaena</taxon>
    </lineage>
</organism>
<feature type="region of interest" description="Disordered" evidence="1">
    <location>
        <begin position="1"/>
        <end position="25"/>
    </location>
</feature>
<reference evidence="4" key="1">
    <citation type="journal article" date="2020" name="ISME J.">
        <title>Comparative genomics reveals insights into cyanobacterial evolution and habitat adaptation.</title>
        <authorList>
            <person name="Chen M.Y."/>
            <person name="Teng W.K."/>
            <person name="Zhao L."/>
            <person name="Hu C.X."/>
            <person name="Zhou Y.K."/>
            <person name="Han B.P."/>
            <person name="Song L.R."/>
            <person name="Shu W.S."/>
        </authorList>
    </citation>
    <scope>NUCLEOTIDE SEQUENCE [LARGE SCALE GENOMIC DNA]</scope>
    <source>
        <strain evidence="4">FACHB-251</strain>
    </source>
</reference>
<proteinExistence type="predicted"/>
<sequence length="219" mass="24318">MNTDSQFNDRSPSQLPGDVSNGMADSDSVAQAIYTNESTGTKDMENRDCLQHNETDRFELLSAYLDGEVTATERKQVEQWLDTDDSVKCLYARLLKLRQGVRTMPIPASEQSPEVTFQQVWKRLRHRYQLGWMFGGAAVAACVIGTISGFIPGNTSKWELAQQKIQPTAVIKQPAAPVSPLMVALNNPVIEIPKTAVALPKKPVNQSKTLERDTELDIN</sequence>
<keyword evidence="2" id="KW-0472">Membrane</keyword>
<evidence type="ECO:0000313" key="4">
    <source>
        <dbReference type="Proteomes" id="UP000662185"/>
    </source>
</evidence>
<dbReference type="AlphaFoldDB" id="A0A926WGE1"/>